<feature type="domain" description="Saposin B-type" evidence="16">
    <location>
        <begin position="106"/>
        <end position="191"/>
    </location>
</feature>
<dbReference type="SUPFAM" id="SSF47862">
    <property type="entry name" value="Saposin"/>
    <property type="match status" value="1"/>
</dbReference>
<evidence type="ECO:0000256" key="11">
    <source>
        <dbReference type="ARBA" id="ARBA00047268"/>
    </source>
</evidence>
<keyword evidence="4 13" id="KW-0479">Metal-binding</keyword>
<feature type="disulfide bond" evidence="14">
    <location>
        <begin position="141"/>
        <end position="152"/>
    </location>
</feature>
<dbReference type="GO" id="GO:0005615">
    <property type="term" value="C:extracellular space"/>
    <property type="evidence" value="ECO:0007669"/>
    <property type="project" value="TreeGrafter"/>
</dbReference>
<dbReference type="InterPro" id="IPR004843">
    <property type="entry name" value="Calcineurin-like_PHP"/>
</dbReference>
<dbReference type="InterPro" id="IPR041805">
    <property type="entry name" value="ASMase/PPN1_MPP"/>
</dbReference>
<keyword evidence="3" id="KW-0964">Secreted</keyword>
<dbReference type="AlphaFoldDB" id="A0AAN8NSE6"/>
<dbReference type="GO" id="GO:0061750">
    <property type="term" value="F:acid sphingomyelin phosphodiesterase activity"/>
    <property type="evidence" value="ECO:0007669"/>
    <property type="project" value="TreeGrafter"/>
</dbReference>
<evidence type="ECO:0000256" key="13">
    <source>
        <dbReference type="PIRSR" id="PIRSR000948-1"/>
    </source>
</evidence>
<dbReference type="Pfam" id="PF00149">
    <property type="entry name" value="Metallophos"/>
    <property type="match status" value="1"/>
</dbReference>
<dbReference type="InterPro" id="IPR011160">
    <property type="entry name" value="Sphingomy_PDE"/>
</dbReference>
<dbReference type="GO" id="GO:0046872">
    <property type="term" value="F:metal ion binding"/>
    <property type="evidence" value="ECO:0007669"/>
    <property type="project" value="UniProtKB-KW"/>
</dbReference>
<dbReference type="GO" id="GO:0016020">
    <property type="term" value="C:membrane"/>
    <property type="evidence" value="ECO:0007669"/>
    <property type="project" value="GOC"/>
</dbReference>
<dbReference type="PIRSF" id="PIRSF000948">
    <property type="entry name" value="Sphingomy_PDE"/>
    <property type="match status" value="1"/>
</dbReference>
<feature type="binding site" evidence="13">
    <location>
        <position position="298"/>
    </location>
    <ligand>
        <name>Zn(2+)</name>
        <dbReference type="ChEBI" id="CHEBI:29105"/>
        <label>1</label>
    </ligand>
</feature>
<dbReference type="Gene3D" id="1.10.225.10">
    <property type="entry name" value="Saposin-like"/>
    <property type="match status" value="1"/>
</dbReference>
<dbReference type="PANTHER" id="PTHR10340:SF34">
    <property type="entry name" value="SPHINGOMYELIN PHOSPHODIESTERASE"/>
    <property type="match status" value="1"/>
</dbReference>
<dbReference type="Proteomes" id="UP001372834">
    <property type="component" value="Unassembled WGS sequence"/>
</dbReference>
<protein>
    <recommendedName>
        <fullName evidence="12">Sphingomyelin phosphodiesterase</fullName>
        <ecNumber evidence="12">3.1.4.12</ecNumber>
    </recommendedName>
</protein>
<keyword evidence="6 12" id="KW-0378">Hydrolase</keyword>
<feature type="disulfide bond" evidence="14">
    <location>
        <begin position="247"/>
        <end position="269"/>
    </location>
</feature>
<dbReference type="SUPFAM" id="SSF56300">
    <property type="entry name" value="Metallo-dependent phosphatases"/>
    <property type="match status" value="1"/>
</dbReference>
<comment type="function">
    <text evidence="12">Converts sphingomyelin to ceramide.</text>
</comment>
<evidence type="ECO:0000256" key="3">
    <source>
        <dbReference type="ARBA" id="ARBA00022525"/>
    </source>
</evidence>
<comment type="cofactor">
    <cofactor evidence="13">
        <name>Zn(2+)</name>
        <dbReference type="ChEBI" id="CHEBI:29105"/>
    </cofactor>
    <text evidence="13">Binds 2 Zn(2+) ions per subunit.</text>
</comment>
<dbReference type="PANTHER" id="PTHR10340">
    <property type="entry name" value="SPHINGOMYELIN PHOSPHODIESTERASE"/>
    <property type="match status" value="1"/>
</dbReference>
<feature type="binding site" evidence="13">
    <location>
        <position position="226"/>
    </location>
    <ligand>
        <name>Zn(2+)</name>
        <dbReference type="ChEBI" id="CHEBI:29105"/>
        <label>1</label>
    </ligand>
</feature>
<evidence type="ECO:0000256" key="5">
    <source>
        <dbReference type="ARBA" id="ARBA00022729"/>
    </source>
</evidence>
<evidence type="ECO:0000313" key="18">
    <source>
        <dbReference type="Proteomes" id="UP001372834"/>
    </source>
</evidence>
<feature type="disulfide bond" evidence="14">
    <location>
        <begin position="405"/>
        <end position="453"/>
    </location>
</feature>
<evidence type="ECO:0000256" key="9">
    <source>
        <dbReference type="ARBA" id="ARBA00023180"/>
    </source>
</evidence>
<feature type="binding site" evidence="13">
    <location>
        <position position="298"/>
    </location>
    <ligand>
        <name>Zn(2+)</name>
        <dbReference type="ChEBI" id="CHEBI:29105"/>
        <label>2</label>
    </ligand>
</feature>
<proteinExistence type="inferred from homology"/>
<feature type="binding site" evidence="13">
    <location>
        <position position="479"/>
    </location>
    <ligand>
        <name>Zn(2+)</name>
        <dbReference type="ChEBI" id="CHEBI:29105"/>
        <label>2</label>
    </ligand>
</feature>
<evidence type="ECO:0000259" key="16">
    <source>
        <dbReference type="PROSITE" id="PS50015"/>
    </source>
</evidence>
<dbReference type="CDD" id="cd00842">
    <property type="entry name" value="MPP_ASMase"/>
    <property type="match status" value="1"/>
</dbReference>
<dbReference type="GO" id="GO:0016798">
    <property type="term" value="F:hydrolase activity, acting on glycosyl bonds"/>
    <property type="evidence" value="ECO:0007669"/>
    <property type="project" value="UniProtKB-KW"/>
</dbReference>
<dbReference type="GO" id="GO:0005764">
    <property type="term" value="C:lysosome"/>
    <property type="evidence" value="ECO:0007669"/>
    <property type="project" value="TreeGrafter"/>
</dbReference>
<organism evidence="17 18">
    <name type="scientific">Polyplax serrata</name>
    <name type="common">Common mouse louse</name>
    <dbReference type="NCBI Taxonomy" id="468196"/>
    <lineage>
        <taxon>Eukaryota</taxon>
        <taxon>Metazoa</taxon>
        <taxon>Ecdysozoa</taxon>
        <taxon>Arthropoda</taxon>
        <taxon>Hexapoda</taxon>
        <taxon>Insecta</taxon>
        <taxon>Pterygota</taxon>
        <taxon>Neoptera</taxon>
        <taxon>Paraneoptera</taxon>
        <taxon>Psocodea</taxon>
        <taxon>Troctomorpha</taxon>
        <taxon>Phthiraptera</taxon>
        <taxon>Anoplura</taxon>
        <taxon>Polyplacidae</taxon>
        <taxon>Polyplax</taxon>
    </lineage>
</organism>
<name>A0AAN8NSE6_POLSC</name>
<dbReference type="InterPro" id="IPR011001">
    <property type="entry name" value="Saposin-like"/>
</dbReference>
<feature type="binding site" evidence="13">
    <location>
        <position position="445"/>
    </location>
    <ligand>
        <name>Zn(2+)</name>
        <dbReference type="ChEBI" id="CHEBI:29105"/>
        <label>2</label>
    </ligand>
</feature>
<evidence type="ECO:0000256" key="8">
    <source>
        <dbReference type="ARBA" id="ARBA00023157"/>
    </source>
</evidence>
<dbReference type="GO" id="GO:0046513">
    <property type="term" value="P:ceramide biosynthetic process"/>
    <property type="evidence" value="ECO:0007669"/>
    <property type="project" value="TreeGrafter"/>
</dbReference>
<dbReference type="EMBL" id="JAWJWE010000040">
    <property type="protein sequence ID" value="KAK6619761.1"/>
    <property type="molecule type" value="Genomic_DNA"/>
</dbReference>
<evidence type="ECO:0000256" key="14">
    <source>
        <dbReference type="PIRSR" id="PIRSR000948-2"/>
    </source>
</evidence>
<feature type="binding site" evidence="13">
    <location>
        <position position="228"/>
    </location>
    <ligand>
        <name>Zn(2+)</name>
        <dbReference type="ChEBI" id="CHEBI:29105"/>
        <label>1</label>
    </ligand>
</feature>
<evidence type="ECO:0000256" key="2">
    <source>
        <dbReference type="ARBA" id="ARBA00008234"/>
    </source>
</evidence>
<keyword evidence="10 12" id="KW-0326">Glycosidase</keyword>
<comment type="subcellular location">
    <subcellularLocation>
        <location evidence="1">Secreted</location>
    </subcellularLocation>
</comment>
<comment type="similarity">
    <text evidence="2 12">Belongs to the acid sphingomyelinase family.</text>
</comment>
<evidence type="ECO:0000256" key="1">
    <source>
        <dbReference type="ARBA" id="ARBA00004613"/>
    </source>
</evidence>
<dbReference type="Gene3D" id="3.60.21.10">
    <property type="match status" value="1"/>
</dbReference>
<feature type="signal peptide" evidence="15">
    <location>
        <begin position="1"/>
        <end position="18"/>
    </location>
</feature>
<accession>A0AAN8NSE6</accession>
<evidence type="ECO:0000256" key="4">
    <source>
        <dbReference type="ARBA" id="ARBA00022723"/>
    </source>
</evidence>
<evidence type="ECO:0000256" key="15">
    <source>
        <dbReference type="SAM" id="SignalP"/>
    </source>
</evidence>
<keyword evidence="7 13" id="KW-0862">Zinc</keyword>
<dbReference type="PROSITE" id="PS50015">
    <property type="entry name" value="SAP_B"/>
    <property type="match status" value="1"/>
</dbReference>
<sequence>MQIMTWFGVNLLPLVILQKQMQCYSLGLPTSGLKCKQPFWSVVGNHFVPTDNCDNLFTNLINKELLRQKYVQELSSGEINPDKTKINKIVDTLILLVPPFDKSLESDVTCTGCTAGINTYRSLIEDGFTRDRIFSLLFKVCVDFKIMPPEICSGVLDSYGQVLVEVIDQAENKTAGEICTYLLNFDCRGEEVKWNVTFPATPKPPLKTPTPNPNPGKPLKVLQITDTHWDTQYAEGTWAECKEPLCCRKDNVTPNKNATLAGKYGGWKCDIPEITFDDMLRHVKKQHPDLDYILWTGDIPSHDIWSQDKNDTLEILQKTARKLLKAFPKTLIIPALGNHESVPPNMQVPRPNATTNPMDWLYEQLYKEWKIWLPANVQQTVRNGAFYTYLIKPNFRIISMNMNFCYSMNWWLVVDSVDPLNHLQWLIDVLQEAEDKNEKVHIIGHIPPGNSDCLRMWQSNYYKIINRYESTVTAQFFGHTHSEKYELIYDEVEGQRAVAVSYVAPSVTTYTYLNPAYRIYYIEGQNPSNSSESSRYVTDYETWYFDLEKANQEGKTEWKKLYSAKEDFNMTSLYPEDWRQFYEKMTKSDELLELYNK</sequence>
<dbReference type="InterPro" id="IPR008139">
    <property type="entry name" value="SaposinB_dom"/>
</dbReference>
<keyword evidence="5 15" id="KW-0732">Signal</keyword>
<evidence type="ECO:0000256" key="6">
    <source>
        <dbReference type="ARBA" id="ARBA00022801"/>
    </source>
</evidence>
<evidence type="ECO:0000256" key="7">
    <source>
        <dbReference type="ARBA" id="ARBA00022833"/>
    </source>
</evidence>
<feature type="chain" id="PRO_5042932214" description="Sphingomyelin phosphodiesterase" evidence="15">
    <location>
        <begin position="19"/>
        <end position="597"/>
    </location>
</feature>
<keyword evidence="9" id="KW-0325">Glycoprotein</keyword>
<feature type="binding site" evidence="13">
    <location>
        <position position="481"/>
    </location>
    <ligand>
        <name>Zn(2+)</name>
        <dbReference type="ChEBI" id="CHEBI:29105"/>
        <label>1</label>
    </ligand>
</feature>
<dbReference type="GO" id="GO:0006685">
    <property type="term" value="P:sphingomyelin catabolic process"/>
    <property type="evidence" value="ECO:0007669"/>
    <property type="project" value="UniProtKB-UniRule"/>
</dbReference>
<feature type="disulfide bond" evidence="14">
    <location>
        <begin position="241"/>
        <end position="246"/>
    </location>
</feature>
<reference evidence="17 18" key="1">
    <citation type="submission" date="2023-10" db="EMBL/GenBank/DDBJ databases">
        <title>Genomes of two closely related lineages of the louse Polyplax serrata with different host specificities.</title>
        <authorList>
            <person name="Martinu J."/>
            <person name="Tarabai H."/>
            <person name="Stefka J."/>
            <person name="Hypsa V."/>
        </authorList>
    </citation>
    <scope>NUCLEOTIDE SEQUENCE [LARGE SCALE GENOMIC DNA]</scope>
    <source>
        <strain evidence="17">HR10_N</strain>
    </source>
</reference>
<evidence type="ECO:0000313" key="17">
    <source>
        <dbReference type="EMBL" id="KAK6619761.1"/>
    </source>
</evidence>
<dbReference type="EC" id="3.1.4.12" evidence="12"/>
<gene>
    <name evidence="17" type="ORF">RUM43_012526</name>
</gene>
<feature type="binding site" evidence="13">
    <location>
        <position position="338"/>
    </location>
    <ligand>
        <name>Zn(2+)</name>
        <dbReference type="ChEBI" id="CHEBI:29105"/>
        <label>2</label>
    </ligand>
</feature>
<evidence type="ECO:0000256" key="12">
    <source>
        <dbReference type="PIRNR" id="PIRNR000948"/>
    </source>
</evidence>
<evidence type="ECO:0000256" key="10">
    <source>
        <dbReference type="ARBA" id="ARBA00023295"/>
    </source>
</evidence>
<comment type="catalytic activity">
    <reaction evidence="11">
        <text>a sphingomyelin + H2O = phosphocholine + an N-acylsphing-4-enine + H(+)</text>
        <dbReference type="Rhea" id="RHEA:19253"/>
        <dbReference type="ChEBI" id="CHEBI:15377"/>
        <dbReference type="ChEBI" id="CHEBI:15378"/>
        <dbReference type="ChEBI" id="CHEBI:17636"/>
        <dbReference type="ChEBI" id="CHEBI:52639"/>
        <dbReference type="ChEBI" id="CHEBI:295975"/>
        <dbReference type="EC" id="3.1.4.12"/>
    </reaction>
    <physiologicalReaction direction="left-to-right" evidence="11">
        <dbReference type="Rhea" id="RHEA:19254"/>
    </physiologicalReaction>
</comment>
<dbReference type="InterPro" id="IPR029052">
    <property type="entry name" value="Metallo-depent_PP-like"/>
</dbReference>
<comment type="caution">
    <text evidence="17">The sequence shown here is derived from an EMBL/GenBank/DDBJ whole genome shotgun (WGS) entry which is preliminary data.</text>
</comment>
<keyword evidence="8 14" id="KW-1015">Disulfide bond</keyword>